<accession>A0A8H4QLY4</accession>
<evidence type="ECO:0008006" key="3">
    <source>
        <dbReference type="Google" id="ProtNLM"/>
    </source>
</evidence>
<gene>
    <name evidence="1" type="ORF">D9613_011075</name>
</gene>
<proteinExistence type="predicted"/>
<reference evidence="1 2" key="1">
    <citation type="submission" date="2019-12" db="EMBL/GenBank/DDBJ databases">
        <authorList>
            <person name="Floudas D."/>
            <person name="Bentzer J."/>
            <person name="Ahren D."/>
            <person name="Johansson T."/>
            <person name="Persson P."/>
            <person name="Tunlid A."/>
        </authorList>
    </citation>
    <scope>NUCLEOTIDE SEQUENCE [LARGE SCALE GENOMIC DNA]</scope>
    <source>
        <strain evidence="1 2">CBS 102.39</strain>
    </source>
</reference>
<sequence length="581" mass="66788">MINQAQSLIPLSSPLNPMDLQRQLEELLRCNEAPPQDTKDVVKSMTSKLEEEFVRLSLAMMALKEELEQKRHMLEQCHKILSPARHIPDDILHEIFYHCLPTDRNCKMNVREAPLLLTRICSQWRRVALSSPRIWSSLHVRLETTAKQEEEELPPGQLNELRCEAIEEWLRRSGDCSLSLSTSHNWIPHWMQTRLGIKNQVDEKFDDRVCDLFILHARQWKKVAFHMRSALYNKKFLSLDVDLIPNLEQVDLRISDPRVRDPHPLPRNSLVAARNLKQLTWVTRDSLALEIVSMLSQPASLTHLTLKCYDTEILQLLSCCANLVECTLQTTQGRSDISTTNDQAQSPQSYGHKNVVLPRLESINLLNAGASSVMNRVFETLVTPALCSIHYEVVSEHDDRVPEATSGFHNLFPVGTTRIEKLSLHTAYMSSQDIFQCLSLSKHVRHLIIRPLSGFDHDRWHLLGSNTPSTTFDIRMFASPPSGYSVPDLGFHLEDDLLLPCMESLDAKVSKWHDLNDQQIIETIVSRWDAWKQGKASLLKKITITFEKNKKREIRPKLMQHAAELGIDEDMLEIKFDCLFL</sequence>
<dbReference type="AlphaFoldDB" id="A0A8H4QLY4"/>
<dbReference type="EMBL" id="JAACJL010000046">
    <property type="protein sequence ID" value="KAF4613321.1"/>
    <property type="molecule type" value="Genomic_DNA"/>
</dbReference>
<keyword evidence="2" id="KW-1185">Reference proteome</keyword>
<organism evidence="1 2">
    <name type="scientific">Agrocybe pediades</name>
    <dbReference type="NCBI Taxonomy" id="84607"/>
    <lineage>
        <taxon>Eukaryota</taxon>
        <taxon>Fungi</taxon>
        <taxon>Dikarya</taxon>
        <taxon>Basidiomycota</taxon>
        <taxon>Agaricomycotina</taxon>
        <taxon>Agaricomycetes</taxon>
        <taxon>Agaricomycetidae</taxon>
        <taxon>Agaricales</taxon>
        <taxon>Agaricineae</taxon>
        <taxon>Strophariaceae</taxon>
        <taxon>Agrocybe</taxon>
    </lineage>
</organism>
<evidence type="ECO:0000313" key="1">
    <source>
        <dbReference type="EMBL" id="KAF4613321.1"/>
    </source>
</evidence>
<evidence type="ECO:0000313" key="2">
    <source>
        <dbReference type="Proteomes" id="UP000521872"/>
    </source>
</evidence>
<dbReference type="Proteomes" id="UP000521872">
    <property type="component" value="Unassembled WGS sequence"/>
</dbReference>
<comment type="caution">
    <text evidence="1">The sequence shown here is derived from an EMBL/GenBank/DDBJ whole genome shotgun (WGS) entry which is preliminary data.</text>
</comment>
<dbReference type="Gene3D" id="1.20.1280.50">
    <property type="match status" value="1"/>
</dbReference>
<protein>
    <recommendedName>
        <fullName evidence="3">F-box domain-containing protein</fullName>
    </recommendedName>
</protein>
<name>A0A8H4QLY4_9AGAR</name>